<dbReference type="InterPro" id="IPR050300">
    <property type="entry name" value="GDXG_lipolytic_enzyme"/>
</dbReference>
<keyword evidence="3" id="KW-1015">Disulfide bond</keyword>
<name>A0A8C0IBT5_BUBBB</name>
<comment type="similarity">
    <text evidence="1">Belongs to the 'GDXG' lipolytic enzyme family.</text>
</comment>
<dbReference type="SUPFAM" id="SSF53474">
    <property type="entry name" value="alpha/beta-Hydrolases"/>
    <property type="match status" value="1"/>
</dbReference>
<dbReference type="PANTHER" id="PTHR48081:SF28">
    <property type="entry name" value="ALPHA_BETA HYDROLASE FOLD-3 DOMAIN-CONTAINING PROTEIN"/>
    <property type="match status" value="1"/>
</dbReference>
<dbReference type="Ensembl" id="ENSBOBT00000008674.1">
    <property type="protein sequence ID" value="ENSBOBP00000008455.1"/>
    <property type="gene ID" value="ENSBOBG00000005497.1"/>
</dbReference>
<dbReference type="InterPro" id="IPR013094">
    <property type="entry name" value="AB_hydrolase_3"/>
</dbReference>
<dbReference type="InterPro" id="IPR017157">
    <property type="entry name" value="Arylacetamide_deacetylase"/>
</dbReference>
<evidence type="ECO:0000259" key="7">
    <source>
        <dbReference type="Pfam" id="PF07859"/>
    </source>
</evidence>
<feature type="domain" description="Alpha/beta hydrolase fold-3" evidence="7">
    <location>
        <begin position="314"/>
        <end position="376"/>
    </location>
</feature>
<evidence type="ECO:0000256" key="1">
    <source>
        <dbReference type="ARBA" id="ARBA00010515"/>
    </source>
</evidence>
<dbReference type="PANTHER" id="PTHR48081">
    <property type="entry name" value="AB HYDROLASE SUPERFAMILY PROTEIN C4A8.06C"/>
    <property type="match status" value="1"/>
</dbReference>
<evidence type="ECO:0000313" key="9">
    <source>
        <dbReference type="Proteomes" id="UP000694567"/>
    </source>
</evidence>
<keyword evidence="9" id="KW-1185">Reference proteome</keyword>
<dbReference type="Gene3D" id="3.40.50.1820">
    <property type="entry name" value="alpha/beta hydrolase"/>
    <property type="match status" value="1"/>
</dbReference>
<protein>
    <submittedName>
        <fullName evidence="8">Arylacetamide deacetylase</fullName>
    </submittedName>
</protein>
<evidence type="ECO:0000256" key="3">
    <source>
        <dbReference type="ARBA" id="ARBA00023157"/>
    </source>
</evidence>
<keyword evidence="6" id="KW-0732">Signal</keyword>
<dbReference type="PIRSF" id="PIRSF037251">
    <property type="entry name" value="Arylacetamide_deacetylase"/>
    <property type="match status" value="1"/>
</dbReference>
<evidence type="ECO:0000313" key="8">
    <source>
        <dbReference type="Ensembl" id="ENSBOBP00000008455.1"/>
    </source>
</evidence>
<feature type="active site" evidence="4">
    <location>
        <position position="373"/>
    </location>
</feature>
<dbReference type="InterPro" id="IPR033140">
    <property type="entry name" value="Lipase_GDXG_put_SER_AS"/>
</dbReference>
<accession>A0A8C0IBT5</accession>
<dbReference type="PROSITE" id="PS01174">
    <property type="entry name" value="LIPASE_GDXG_SER"/>
    <property type="match status" value="1"/>
</dbReference>
<evidence type="ECO:0000256" key="4">
    <source>
        <dbReference type="PIRSR" id="PIRSR037251-1"/>
    </source>
</evidence>
<evidence type="ECO:0000256" key="6">
    <source>
        <dbReference type="SAM" id="SignalP"/>
    </source>
</evidence>
<feature type="signal peptide" evidence="6">
    <location>
        <begin position="1"/>
        <end position="21"/>
    </location>
</feature>
<dbReference type="InterPro" id="IPR029058">
    <property type="entry name" value="AB_hydrolase_fold"/>
</dbReference>
<feature type="active site" evidence="4">
    <location>
        <position position="343"/>
    </location>
</feature>
<dbReference type="Proteomes" id="UP000694567">
    <property type="component" value="Unplaced"/>
</dbReference>
<dbReference type="GO" id="GO:0016020">
    <property type="term" value="C:membrane"/>
    <property type="evidence" value="ECO:0007669"/>
    <property type="project" value="InterPro"/>
</dbReference>
<evidence type="ECO:0000256" key="2">
    <source>
        <dbReference type="ARBA" id="ARBA00022801"/>
    </source>
</evidence>
<evidence type="ECO:0000256" key="5">
    <source>
        <dbReference type="PROSITE-ProRule" id="PRU10038"/>
    </source>
</evidence>
<proteinExistence type="inferred from homology"/>
<reference evidence="8" key="1">
    <citation type="submission" date="2025-08" db="UniProtKB">
        <authorList>
            <consortium name="Ensembl"/>
        </authorList>
    </citation>
    <scope>IDENTIFICATION</scope>
</reference>
<dbReference type="GO" id="GO:0052689">
    <property type="term" value="F:carboxylic ester hydrolase activity"/>
    <property type="evidence" value="ECO:0007669"/>
    <property type="project" value="InterPro"/>
</dbReference>
<dbReference type="AlphaFoldDB" id="A0A8C0IBT5"/>
<feature type="chain" id="PRO_5034011318" evidence="6">
    <location>
        <begin position="22"/>
        <end position="403"/>
    </location>
</feature>
<sequence>MGTKLLCLFLTSAFIAYYIYTPIPEDIEEPWKVMFVSASFRALGHLAEVMDQLGLMHYMEVLTLLASADYVAPTSDENVTVMDTEFSNVAVRLYLPRRAYDGLRRAVLFFHGGGWCLGQAGMKSYDHLTRWTSNMLNAVVVSVNYRLAPKYHFPTQFEDVYSVTKFFLQSSVLSQYGVDPDRVCVAGDSAGGNLAAAVAQQLLEDSEVKTKLRAQALIYPALQSLDLNLPSYQENENKPILSKSLTVKFWSEYFTSDSSLREAMALNRHVPVEYSHLFQFVNWSNLLPAELKKGHVYASPTFGSPELAQKYPGFLDPRAAPLLVSDDRLRGLPLTYVLTCEHDVLRDDGAMYVERLRAVGIPVTHEHAKDAFHGAMTFVLGPAKLAVGQRLFNRYIEWLNENL</sequence>
<reference evidence="8" key="2">
    <citation type="submission" date="2025-09" db="UniProtKB">
        <authorList>
            <consortium name="Ensembl"/>
        </authorList>
    </citation>
    <scope>IDENTIFICATION</scope>
</reference>
<feature type="active site" evidence="4 5">
    <location>
        <position position="189"/>
    </location>
</feature>
<feature type="domain" description="Alpha/beta hydrolase fold-3" evidence="7">
    <location>
        <begin position="107"/>
        <end position="263"/>
    </location>
</feature>
<keyword evidence="2" id="KW-0378">Hydrolase</keyword>
<organism evidence="8 9">
    <name type="scientific">Bubo bubo</name>
    <name type="common">Eurasian eagle-owl</name>
    <name type="synonym">Strix bubo</name>
    <dbReference type="NCBI Taxonomy" id="30461"/>
    <lineage>
        <taxon>Eukaryota</taxon>
        <taxon>Metazoa</taxon>
        <taxon>Chordata</taxon>
        <taxon>Craniata</taxon>
        <taxon>Vertebrata</taxon>
        <taxon>Euteleostomi</taxon>
        <taxon>Archelosauria</taxon>
        <taxon>Archosauria</taxon>
        <taxon>Dinosauria</taxon>
        <taxon>Saurischia</taxon>
        <taxon>Theropoda</taxon>
        <taxon>Coelurosauria</taxon>
        <taxon>Aves</taxon>
        <taxon>Neognathae</taxon>
        <taxon>Neoaves</taxon>
        <taxon>Telluraves</taxon>
        <taxon>Strigiformes</taxon>
        <taxon>Strigidae</taxon>
        <taxon>Bubo</taxon>
    </lineage>
</organism>
<dbReference type="Pfam" id="PF07859">
    <property type="entry name" value="Abhydrolase_3"/>
    <property type="match status" value="2"/>
</dbReference>